<sequence>MAGRAVPKLVKVYELSQKKSELLAKAIKLYAAEMKLPPHTRRGARKICKHVVDENGQITGLQSIQDFNSSKSLLNQTEEDHVVEYLVQAAAQGFPLTHQLLEELVNSIIQKHIPNWEGIGKRWVSRFLARNAHCLSTYWGKPLKQCRAWAVNPNTVRAWFDLIQSLISEHSITPINIWGADETGVTLGAGGVERVIGAIGQKGQYRSSVGSHENVSVMVCIGACGRLIPPFVIFKGKSFMVKWLQNNEINAKLSYSKKGYMTGEISIEWIKHFDVHTWVQAQGGP</sequence>
<keyword evidence="1" id="KW-0238">DNA-binding</keyword>
<dbReference type="Proteomes" id="UP000030108">
    <property type="component" value="Unassembled WGS sequence"/>
</dbReference>
<evidence type="ECO:0000259" key="2">
    <source>
        <dbReference type="PROSITE" id="PS51253"/>
    </source>
</evidence>
<proteinExistence type="predicted"/>
<dbReference type="PROSITE" id="PS51253">
    <property type="entry name" value="HTH_CENPB"/>
    <property type="match status" value="1"/>
</dbReference>
<dbReference type="Pfam" id="PF03221">
    <property type="entry name" value="HTH_Tnp_Tc5"/>
    <property type="match status" value="1"/>
</dbReference>
<dbReference type="InterPro" id="IPR006600">
    <property type="entry name" value="HTH_CenpB_DNA-bd_dom"/>
</dbReference>
<dbReference type="EMBL" id="JATN01000322">
    <property type="protein sequence ID" value="EUC55805.1"/>
    <property type="molecule type" value="Genomic_DNA"/>
</dbReference>
<accession>X8J1B6</accession>
<dbReference type="InterPro" id="IPR004875">
    <property type="entry name" value="DDE_SF_endonuclease_dom"/>
</dbReference>
<evidence type="ECO:0000256" key="1">
    <source>
        <dbReference type="ARBA" id="ARBA00023125"/>
    </source>
</evidence>
<evidence type="ECO:0000313" key="4">
    <source>
        <dbReference type="Proteomes" id="UP000030108"/>
    </source>
</evidence>
<keyword evidence="3" id="KW-0255">Endonuclease</keyword>
<gene>
    <name evidence="3" type="ORF">RSOL_136960</name>
</gene>
<keyword evidence="3" id="KW-0378">Hydrolase</keyword>
<organism evidence="3 4">
    <name type="scientific">Rhizoctonia solani AG-3 Rhs1AP</name>
    <dbReference type="NCBI Taxonomy" id="1086054"/>
    <lineage>
        <taxon>Eukaryota</taxon>
        <taxon>Fungi</taxon>
        <taxon>Dikarya</taxon>
        <taxon>Basidiomycota</taxon>
        <taxon>Agaricomycotina</taxon>
        <taxon>Agaricomycetes</taxon>
        <taxon>Cantharellales</taxon>
        <taxon>Ceratobasidiaceae</taxon>
        <taxon>Rhizoctonia</taxon>
    </lineage>
</organism>
<dbReference type="GO" id="GO:0004519">
    <property type="term" value="F:endonuclease activity"/>
    <property type="evidence" value="ECO:0007669"/>
    <property type="project" value="UniProtKB-KW"/>
</dbReference>
<comment type="caution">
    <text evidence="3">The sequence shown here is derived from an EMBL/GenBank/DDBJ whole genome shotgun (WGS) entry which is preliminary data.</text>
</comment>
<dbReference type="Pfam" id="PF03184">
    <property type="entry name" value="DDE_1"/>
    <property type="match status" value="1"/>
</dbReference>
<feature type="non-terminal residue" evidence="3">
    <location>
        <position position="285"/>
    </location>
</feature>
<name>X8J1B6_9AGAM</name>
<evidence type="ECO:0000313" key="3">
    <source>
        <dbReference type="EMBL" id="EUC55805.1"/>
    </source>
</evidence>
<dbReference type="AlphaFoldDB" id="X8J1B6"/>
<protein>
    <submittedName>
        <fullName evidence="3">DDE superfamily endonuclease</fullName>
    </submittedName>
</protein>
<dbReference type="GO" id="GO:0003677">
    <property type="term" value="F:DNA binding"/>
    <property type="evidence" value="ECO:0007669"/>
    <property type="project" value="UniProtKB-KW"/>
</dbReference>
<keyword evidence="3" id="KW-0540">Nuclease</keyword>
<dbReference type="OrthoDB" id="2668963at2759"/>
<feature type="domain" description="HTH CENPB-type" evidence="2">
    <location>
        <begin position="66"/>
        <end position="137"/>
    </location>
</feature>
<reference evidence="4" key="1">
    <citation type="journal article" date="2014" name="Genome Announc.">
        <title>Draft genome sequence of the plant-pathogenic soil fungus Rhizoctonia solani anastomosis group 3 strain Rhs1AP.</title>
        <authorList>
            <person name="Cubeta M.A."/>
            <person name="Thomas E."/>
            <person name="Dean R.A."/>
            <person name="Jabaji S."/>
            <person name="Neate S.M."/>
            <person name="Tavantzis S."/>
            <person name="Toda T."/>
            <person name="Vilgalys R."/>
            <person name="Bharathan N."/>
            <person name="Fedorova-Abrams N."/>
            <person name="Pakala S.B."/>
            <person name="Pakala S.M."/>
            <person name="Zafar N."/>
            <person name="Joardar V."/>
            <person name="Losada L."/>
            <person name="Nierman W.C."/>
        </authorList>
    </citation>
    <scope>NUCLEOTIDE SEQUENCE [LARGE SCALE GENOMIC DNA]</scope>
    <source>
        <strain evidence="4">AG-3</strain>
    </source>
</reference>